<evidence type="ECO:0000313" key="2">
    <source>
        <dbReference type="Proteomes" id="UP001630127"/>
    </source>
</evidence>
<protein>
    <submittedName>
        <fullName evidence="1">Uncharacterized protein</fullName>
    </submittedName>
</protein>
<comment type="caution">
    <text evidence="1">The sequence shown here is derived from an EMBL/GenBank/DDBJ whole genome shotgun (WGS) entry which is preliminary data.</text>
</comment>
<name>A0ABD2ZM41_9GENT</name>
<accession>A0ABD2ZM41</accession>
<dbReference type="AlphaFoldDB" id="A0ABD2ZM41"/>
<evidence type="ECO:0000313" key="1">
    <source>
        <dbReference type="EMBL" id="KAL3520204.1"/>
    </source>
</evidence>
<keyword evidence="2" id="KW-1185">Reference proteome</keyword>
<dbReference type="EMBL" id="JBJUIK010000008">
    <property type="protein sequence ID" value="KAL3520204.1"/>
    <property type="molecule type" value="Genomic_DNA"/>
</dbReference>
<gene>
    <name evidence="1" type="ORF">ACH5RR_018353</name>
</gene>
<dbReference type="Proteomes" id="UP001630127">
    <property type="component" value="Unassembled WGS sequence"/>
</dbReference>
<reference evidence="1 2" key="1">
    <citation type="submission" date="2024-11" db="EMBL/GenBank/DDBJ databases">
        <title>A near-complete genome assembly of Cinchona calisaya.</title>
        <authorList>
            <person name="Lian D.C."/>
            <person name="Zhao X.W."/>
            <person name="Wei L."/>
        </authorList>
    </citation>
    <scope>NUCLEOTIDE SEQUENCE [LARGE SCALE GENOMIC DNA]</scope>
    <source>
        <tissue evidence="1">Nenye</tissue>
    </source>
</reference>
<organism evidence="1 2">
    <name type="scientific">Cinchona calisaya</name>
    <dbReference type="NCBI Taxonomy" id="153742"/>
    <lineage>
        <taxon>Eukaryota</taxon>
        <taxon>Viridiplantae</taxon>
        <taxon>Streptophyta</taxon>
        <taxon>Embryophyta</taxon>
        <taxon>Tracheophyta</taxon>
        <taxon>Spermatophyta</taxon>
        <taxon>Magnoliopsida</taxon>
        <taxon>eudicotyledons</taxon>
        <taxon>Gunneridae</taxon>
        <taxon>Pentapetalae</taxon>
        <taxon>asterids</taxon>
        <taxon>lamiids</taxon>
        <taxon>Gentianales</taxon>
        <taxon>Rubiaceae</taxon>
        <taxon>Cinchonoideae</taxon>
        <taxon>Cinchoneae</taxon>
        <taxon>Cinchona</taxon>
    </lineage>
</organism>
<sequence length="101" mass="10853">MTIDSVNPGSHANVVTKILGRPVTSYLSQNNAIAAGPSQKVVPAQTITIRALVYHGVADMDYGLPAAPHAMVNPGKICFQPVVSIKHIRSKWNFVKEFVGN</sequence>
<proteinExistence type="predicted"/>